<dbReference type="AlphaFoldDB" id="A0A5C6TF01"/>
<evidence type="ECO:0000313" key="1">
    <source>
        <dbReference type="EMBL" id="TXC08718.1"/>
    </source>
</evidence>
<proteinExistence type="predicted"/>
<evidence type="ECO:0000313" key="2">
    <source>
        <dbReference type="Proteomes" id="UP000321331"/>
    </source>
</evidence>
<sequence length="312" mass="35230">MKTLKVEILTTDASLLLARTRVALGMTTWMLFDRRTGEWTTLMRCADPLLPACILSLSKDCALFVLPTVKAEPCVIKVTKSTTLQGKPMIGIKSLYLCRSGEVDQSLFTLSRVGQTISALRRVQDSAILYTWKLRDDWFTDAGPSRQTPEPSTLLLPLYSGKDEIAIVGLVPGSRTHVLGIKFCDDALPEDFIITGQEVPYCPSPPKQDCFVGPRDRAYTYSRVCANWKGIISEDRKLILSKSSAAYGEVVREIRSMQEIQLVAKKPDEWNIFSAKFDHWIRMGKETWSGDVMPRIYLETFELRCTEECQQT</sequence>
<dbReference type="EMBL" id="VMNF01000005">
    <property type="protein sequence ID" value="TXC08718.1"/>
    <property type="molecule type" value="Genomic_DNA"/>
</dbReference>
<accession>A0A5C6TF01</accession>
<gene>
    <name evidence="1" type="ORF">FocTR4_00003659</name>
</gene>
<comment type="caution">
    <text evidence="1">The sequence shown here is derived from an EMBL/GenBank/DDBJ whole genome shotgun (WGS) entry which is preliminary data.</text>
</comment>
<name>A0A5C6TF01_FUSOC</name>
<dbReference type="Proteomes" id="UP000321331">
    <property type="component" value="Unassembled WGS sequence"/>
</dbReference>
<protein>
    <submittedName>
        <fullName evidence="1">Uncharacterized protein</fullName>
    </submittedName>
</protein>
<reference evidence="1 2" key="1">
    <citation type="submission" date="2019-07" db="EMBL/GenBank/DDBJ databases">
        <title>The First High-Quality Draft Genome Sequence of the Causal Agent of the Current Panama Disease Epidemic.</title>
        <authorList>
            <person name="Warmington R.J."/>
            <person name="Kay W."/>
            <person name="Jeffries A."/>
            <person name="Bebber D."/>
            <person name="Moore K."/>
            <person name="Studholme D.J."/>
        </authorList>
    </citation>
    <scope>NUCLEOTIDE SEQUENCE [LARGE SCALE GENOMIC DNA]</scope>
    <source>
        <strain evidence="1 2">TR4</strain>
    </source>
</reference>
<organism evidence="1 2">
    <name type="scientific">Fusarium oxysporum f. sp. cubense</name>
    <dbReference type="NCBI Taxonomy" id="61366"/>
    <lineage>
        <taxon>Eukaryota</taxon>
        <taxon>Fungi</taxon>
        <taxon>Dikarya</taxon>
        <taxon>Ascomycota</taxon>
        <taxon>Pezizomycotina</taxon>
        <taxon>Sordariomycetes</taxon>
        <taxon>Hypocreomycetidae</taxon>
        <taxon>Hypocreales</taxon>
        <taxon>Nectriaceae</taxon>
        <taxon>Fusarium</taxon>
        <taxon>Fusarium oxysporum species complex</taxon>
    </lineage>
</organism>